<comment type="caution">
    <text evidence="1">The sequence shown here is derived from an EMBL/GenBank/DDBJ whole genome shotgun (WGS) entry which is preliminary data.</text>
</comment>
<organism evidence="1 2">
    <name type="scientific">Rubus argutus</name>
    <name type="common">Southern blackberry</name>
    <dbReference type="NCBI Taxonomy" id="59490"/>
    <lineage>
        <taxon>Eukaryota</taxon>
        <taxon>Viridiplantae</taxon>
        <taxon>Streptophyta</taxon>
        <taxon>Embryophyta</taxon>
        <taxon>Tracheophyta</taxon>
        <taxon>Spermatophyta</taxon>
        <taxon>Magnoliopsida</taxon>
        <taxon>eudicotyledons</taxon>
        <taxon>Gunneridae</taxon>
        <taxon>Pentapetalae</taxon>
        <taxon>rosids</taxon>
        <taxon>fabids</taxon>
        <taxon>Rosales</taxon>
        <taxon>Rosaceae</taxon>
        <taxon>Rosoideae</taxon>
        <taxon>Rosoideae incertae sedis</taxon>
        <taxon>Rubus</taxon>
    </lineage>
</organism>
<protein>
    <submittedName>
        <fullName evidence="1">Uncharacterized protein</fullName>
    </submittedName>
</protein>
<gene>
    <name evidence="1" type="ORF">M0R45_009110</name>
</gene>
<name>A0AAW1Y3I8_RUBAR</name>
<evidence type="ECO:0000313" key="2">
    <source>
        <dbReference type="Proteomes" id="UP001457282"/>
    </source>
</evidence>
<dbReference type="AlphaFoldDB" id="A0AAW1Y3I8"/>
<proteinExistence type="predicted"/>
<accession>A0AAW1Y3I8</accession>
<sequence length="90" mass="10319">MKRHGLGVAVADLERRIWLLVKDLTTFRIQRFTYPLFCSFGVNLSPKLKLVTVVKVEVRLITSEIRKIEVKVRDCVVVTELAKFVVASCK</sequence>
<reference evidence="1 2" key="1">
    <citation type="journal article" date="2023" name="G3 (Bethesda)">
        <title>A chromosome-length genome assembly and annotation of blackberry (Rubus argutus, cv. 'Hillquist').</title>
        <authorList>
            <person name="Bruna T."/>
            <person name="Aryal R."/>
            <person name="Dudchenko O."/>
            <person name="Sargent D.J."/>
            <person name="Mead D."/>
            <person name="Buti M."/>
            <person name="Cavallini A."/>
            <person name="Hytonen T."/>
            <person name="Andres J."/>
            <person name="Pham M."/>
            <person name="Weisz D."/>
            <person name="Mascagni F."/>
            <person name="Usai G."/>
            <person name="Natali L."/>
            <person name="Bassil N."/>
            <person name="Fernandez G.E."/>
            <person name="Lomsadze A."/>
            <person name="Armour M."/>
            <person name="Olukolu B."/>
            <person name="Poorten T."/>
            <person name="Britton C."/>
            <person name="Davik J."/>
            <person name="Ashrafi H."/>
            <person name="Aiden E.L."/>
            <person name="Borodovsky M."/>
            <person name="Worthington M."/>
        </authorList>
    </citation>
    <scope>NUCLEOTIDE SEQUENCE [LARGE SCALE GENOMIC DNA]</scope>
    <source>
        <strain evidence="1">PI 553951</strain>
    </source>
</reference>
<evidence type="ECO:0000313" key="1">
    <source>
        <dbReference type="EMBL" id="KAK9943504.1"/>
    </source>
</evidence>
<keyword evidence="2" id="KW-1185">Reference proteome</keyword>
<dbReference type="Proteomes" id="UP001457282">
    <property type="component" value="Unassembled WGS sequence"/>
</dbReference>
<dbReference type="EMBL" id="JBEDUW010000002">
    <property type="protein sequence ID" value="KAK9943504.1"/>
    <property type="molecule type" value="Genomic_DNA"/>
</dbReference>